<dbReference type="EMBL" id="CAJPDS010000063">
    <property type="protein sequence ID" value="CAF9932478.1"/>
    <property type="molecule type" value="Genomic_DNA"/>
</dbReference>
<reference evidence="1" key="1">
    <citation type="submission" date="2021-03" db="EMBL/GenBank/DDBJ databases">
        <authorList>
            <person name="Tagirdzhanova G."/>
        </authorList>
    </citation>
    <scope>NUCLEOTIDE SEQUENCE</scope>
</reference>
<dbReference type="Proteomes" id="UP000664521">
    <property type="component" value="Unassembled WGS sequence"/>
</dbReference>
<dbReference type="AlphaFoldDB" id="A0A8H3FWZ0"/>
<name>A0A8H3FWZ0_9LECA</name>
<gene>
    <name evidence="1" type="ORF">HETSPECPRED_008375</name>
</gene>
<sequence length="142" mass="15594">MPKLCFKDATPSFPNGAPCAQAWPARTLPQTMMGTCQLLNYGFDIQTAIEDINDVPSTSYDLAIDILTASDVDAAIAGDLVVVIDNSQIVELPMDLHQLRTQRFLQAGITYHAPGHISEQVIFISVIQCTKVPYCHCKSNRI</sequence>
<proteinExistence type="predicted"/>
<comment type="caution">
    <text evidence="1">The sequence shown here is derived from an EMBL/GenBank/DDBJ whole genome shotgun (WGS) entry which is preliminary data.</text>
</comment>
<protein>
    <submittedName>
        <fullName evidence="1">Uncharacterized protein</fullName>
    </submittedName>
</protein>
<keyword evidence="2" id="KW-1185">Reference proteome</keyword>
<evidence type="ECO:0000313" key="2">
    <source>
        <dbReference type="Proteomes" id="UP000664521"/>
    </source>
</evidence>
<accession>A0A8H3FWZ0</accession>
<organism evidence="1 2">
    <name type="scientific">Heterodermia speciosa</name>
    <dbReference type="NCBI Taxonomy" id="116794"/>
    <lineage>
        <taxon>Eukaryota</taxon>
        <taxon>Fungi</taxon>
        <taxon>Dikarya</taxon>
        <taxon>Ascomycota</taxon>
        <taxon>Pezizomycotina</taxon>
        <taxon>Lecanoromycetes</taxon>
        <taxon>OSLEUM clade</taxon>
        <taxon>Lecanoromycetidae</taxon>
        <taxon>Caliciales</taxon>
        <taxon>Physciaceae</taxon>
        <taxon>Heterodermia</taxon>
    </lineage>
</organism>
<evidence type="ECO:0000313" key="1">
    <source>
        <dbReference type="EMBL" id="CAF9932478.1"/>
    </source>
</evidence>